<feature type="domain" description="Toprim" evidence="1">
    <location>
        <begin position="264"/>
        <end position="344"/>
    </location>
</feature>
<protein>
    <submittedName>
        <fullName evidence="3">Uncharacterized protein</fullName>
    </submittedName>
</protein>
<organism evidence="3 4">
    <name type="scientific">Photobacterium toruni</name>
    <dbReference type="NCBI Taxonomy" id="1935446"/>
    <lineage>
        <taxon>Bacteria</taxon>
        <taxon>Pseudomonadati</taxon>
        <taxon>Pseudomonadota</taxon>
        <taxon>Gammaproteobacteria</taxon>
        <taxon>Vibrionales</taxon>
        <taxon>Vibrionaceae</taxon>
        <taxon>Photobacterium</taxon>
    </lineage>
</organism>
<name>A0A1T4UGH1_9GAMM</name>
<gene>
    <name evidence="3" type="ORF">CZ814_03204</name>
</gene>
<dbReference type="Proteomes" id="UP000191116">
    <property type="component" value="Unassembled WGS sequence"/>
</dbReference>
<evidence type="ECO:0000313" key="4">
    <source>
        <dbReference type="Proteomes" id="UP000191116"/>
    </source>
</evidence>
<dbReference type="OrthoDB" id="8967890at2"/>
<dbReference type="AlphaFoldDB" id="A0A1T4UGH1"/>
<proteinExistence type="predicted"/>
<feature type="domain" description="DUF7146" evidence="2">
    <location>
        <begin position="156"/>
        <end position="237"/>
    </location>
</feature>
<dbReference type="EMBL" id="FUWP01000023">
    <property type="protein sequence ID" value="SKA51753.1"/>
    <property type="molecule type" value="Genomic_DNA"/>
</dbReference>
<evidence type="ECO:0000313" key="3">
    <source>
        <dbReference type="EMBL" id="SKA51753.1"/>
    </source>
</evidence>
<dbReference type="InterPro" id="IPR055570">
    <property type="entry name" value="DUF7146"/>
</dbReference>
<accession>A0A1T4UGH1</accession>
<dbReference type="Pfam" id="PF23639">
    <property type="entry name" value="DUF7146"/>
    <property type="match status" value="1"/>
</dbReference>
<evidence type="ECO:0000259" key="2">
    <source>
        <dbReference type="Pfam" id="PF23639"/>
    </source>
</evidence>
<evidence type="ECO:0000259" key="1">
    <source>
        <dbReference type="Pfam" id="PF13362"/>
    </source>
</evidence>
<sequence>MQRRSKIDDTHVIVRQVGGWETVYRCYPELFDAMNKSPEGQSKAVKCPLSGQGKTVFRLYRDWREKGGGYHNDHGRFGDGIDLIAWMEGISKSQAMDRIIEICGGNRNNISIDEAKRVRDKREQSAQLTQDQINKNAWVLNKVESETISAQQSKEIYNYLCSRGLMDYFSIMPSSIGYNSNLQTFSKEGKKIVLNGMVFYIQNGTGNPVSMHRIFLQSDGFGKSELVENAKMQLSGIEDVRGSAIRLGMPISVVDSHGNTRRILAVCEGPETGMAITLAEKLPVWCGISSTLMELMFIPDDITDLLIFEDRDRVKDMGVGEGQRAALCLKERINRELPHVSVHNFSPPTSIPDNVKSVDWLDEWNNSGSELFPNFLSTI</sequence>
<reference evidence="3 4" key="1">
    <citation type="submission" date="2017-02" db="EMBL/GenBank/DDBJ databases">
        <authorList>
            <person name="Peterson S.W."/>
        </authorList>
    </citation>
    <scope>NUCLEOTIDE SEQUENCE [LARGE SCALE GENOMIC DNA]</scope>
    <source>
        <strain evidence="3 4">CECT 9189</strain>
    </source>
</reference>
<dbReference type="RefSeq" id="WP_080175929.1">
    <property type="nucleotide sequence ID" value="NZ_AP024856.1"/>
</dbReference>
<dbReference type="InterPro" id="IPR006171">
    <property type="entry name" value="TOPRIM_dom"/>
</dbReference>
<dbReference type="Pfam" id="PF13362">
    <property type="entry name" value="Toprim_3"/>
    <property type="match status" value="1"/>
</dbReference>